<name>A0A7W7GZJ7_9ACTN</name>
<proteinExistence type="predicted"/>
<sequence>MPATTRSLPIATAIVLACCSCAAPAPVLPRTTAPQPSGAGPAAAARAGFDRRVAGAMTRADRFWAGYFAARGLRYQPVRGHRGYDATHPVDCGSAPLRRTDAIYCPAEDVVAFDIPWLRELDATAGGDAVALVIAHEVGHAVQARLGLGGGPPVRRELQADCLAGASTAAVAGADRAFAGLAATADPADQWWMPDFHGTAAERVATFRAGFLGGVPACDPYQGGT</sequence>
<protein>
    <submittedName>
        <fullName evidence="6">Putative metalloprotease</fullName>
    </submittedName>
</protein>
<keyword evidence="6" id="KW-0482">Metalloprotease</keyword>
<organism evidence="6 7">
    <name type="scientific">Actinoplanes octamycinicus</name>
    <dbReference type="NCBI Taxonomy" id="135948"/>
    <lineage>
        <taxon>Bacteria</taxon>
        <taxon>Bacillati</taxon>
        <taxon>Actinomycetota</taxon>
        <taxon>Actinomycetes</taxon>
        <taxon>Micromonosporales</taxon>
        <taxon>Micromonosporaceae</taxon>
        <taxon>Actinoplanes</taxon>
    </lineage>
</organism>
<keyword evidence="6" id="KW-0378">Hydrolase</keyword>
<keyword evidence="2" id="KW-0812">Transmembrane</keyword>
<evidence type="ECO:0000256" key="4">
    <source>
        <dbReference type="ARBA" id="ARBA00023136"/>
    </source>
</evidence>
<dbReference type="Pfam" id="PF04228">
    <property type="entry name" value="Zn_peptidase"/>
    <property type="match status" value="1"/>
</dbReference>
<dbReference type="Proteomes" id="UP000546162">
    <property type="component" value="Unassembled WGS sequence"/>
</dbReference>
<evidence type="ECO:0000256" key="3">
    <source>
        <dbReference type="ARBA" id="ARBA00022989"/>
    </source>
</evidence>
<evidence type="ECO:0000256" key="1">
    <source>
        <dbReference type="ARBA" id="ARBA00004167"/>
    </source>
</evidence>
<feature type="signal peptide" evidence="5">
    <location>
        <begin position="1"/>
        <end position="22"/>
    </location>
</feature>
<dbReference type="GO" id="GO:0016020">
    <property type="term" value="C:membrane"/>
    <property type="evidence" value="ECO:0007669"/>
    <property type="project" value="UniProtKB-SubCell"/>
</dbReference>
<evidence type="ECO:0000313" key="6">
    <source>
        <dbReference type="EMBL" id="MBB4741149.1"/>
    </source>
</evidence>
<dbReference type="GO" id="GO:0006508">
    <property type="term" value="P:proteolysis"/>
    <property type="evidence" value="ECO:0007669"/>
    <property type="project" value="UniProtKB-KW"/>
</dbReference>
<dbReference type="EMBL" id="JACHNB010000001">
    <property type="protein sequence ID" value="MBB4741149.1"/>
    <property type="molecule type" value="Genomic_DNA"/>
</dbReference>
<keyword evidence="3" id="KW-1133">Transmembrane helix</keyword>
<keyword evidence="6" id="KW-0645">Protease</keyword>
<accession>A0A7W7GZJ7</accession>
<dbReference type="PANTHER" id="PTHR30168">
    <property type="entry name" value="PUTATIVE MEMBRANE PROTEIN YPFJ"/>
    <property type="match status" value="1"/>
</dbReference>
<keyword evidence="4" id="KW-0472">Membrane</keyword>
<dbReference type="SUPFAM" id="SSF55486">
    <property type="entry name" value="Metalloproteases ('zincins'), catalytic domain"/>
    <property type="match status" value="1"/>
</dbReference>
<reference evidence="6 7" key="1">
    <citation type="submission" date="2020-08" db="EMBL/GenBank/DDBJ databases">
        <title>Sequencing the genomes of 1000 actinobacteria strains.</title>
        <authorList>
            <person name="Klenk H.-P."/>
        </authorList>
    </citation>
    <scope>NUCLEOTIDE SEQUENCE [LARGE SCALE GENOMIC DNA]</scope>
    <source>
        <strain evidence="6 7">DSM 45809</strain>
    </source>
</reference>
<feature type="chain" id="PRO_5030849133" evidence="5">
    <location>
        <begin position="23"/>
        <end position="225"/>
    </location>
</feature>
<dbReference type="PANTHER" id="PTHR30168:SF0">
    <property type="entry name" value="INNER MEMBRANE PROTEIN"/>
    <property type="match status" value="1"/>
</dbReference>
<keyword evidence="5" id="KW-0732">Signal</keyword>
<dbReference type="GO" id="GO:0008237">
    <property type="term" value="F:metallopeptidase activity"/>
    <property type="evidence" value="ECO:0007669"/>
    <property type="project" value="UniProtKB-KW"/>
</dbReference>
<comment type="subcellular location">
    <subcellularLocation>
        <location evidence="1">Membrane</location>
        <topology evidence="1">Single-pass membrane protein</topology>
    </subcellularLocation>
</comment>
<comment type="caution">
    <text evidence="6">The sequence shown here is derived from an EMBL/GenBank/DDBJ whole genome shotgun (WGS) entry which is preliminary data.</text>
</comment>
<keyword evidence="7" id="KW-1185">Reference proteome</keyword>
<evidence type="ECO:0000256" key="2">
    <source>
        <dbReference type="ARBA" id="ARBA00022692"/>
    </source>
</evidence>
<evidence type="ECO:0000313" key="7">
    <source>
        <dbReference type="Proteomes" id="UP000546162"/>
    </source>
</evidence>
<dbReference type="PROSITE" id="PS51257">
    <property type="entry name" value="PROKAR_LIPOPROTEIN"/>
    <property type="match status" value="1"/>
</dbReference>
<dbReference type="RefSeq" id="WP_185041666.1">
    <property type="nucleotide sequence ID" value="NZ_BAABFG010000005.1"/>
</dbReference>
<dbReference type="AlphaFoldDB" id="A0A7W7GZJ7"/>
<evidence type="ECO:0000256" key="5">
    <source>
        <dbReference type="SAM" id="SignalP"/>
    </source>
</evidence>
<dbReference type="InterPro" id="IPR007343">
    <property type="entry name" value="Uncharacterised_pept_Zn_put"/>
</dbReference>
<gene>
    <name evidence="6" type="ORF">BJY16_004608</name>
</gene>